<dbReference type="Proteomes" id="UP001181533">
    <property type="component" value="Unassembled WGS sequence"/>
</dbReference>
<dbReference type="GO" id="GO:0003677">
    <property type="term" value="F:DNA binding"/>
    <property type="evidence" value="ECO:0007669"/>
    <property type="project" value="InterPro"/>
</dbReference>
<keyword evidence="3 7" id="KW-0347">Helicase</keyword>
<dbReference type="Pfam" id="PF21196">
    <property type="entry name" value="PcrA_UvrD_tudor"/>
    <property type="match status" value="1"/>
</dbReference>
<feature type="domain" description="UvrD-like helicase C-terminal" evidence="6">
    <location>
        <begin position="4"/>
        <end position="75"/>
    </location>
</feature>
<gene>
    <name evidence="7" type="ORF">FO599_35325</name>
</gene>
<dbReference type="GO" id="GO:0000725">
    <property type="term" value="P:recombinational repair"/>
    <property type="evidence" value="ECO:0007669"/>
    <property type="project" value="TreeGrafter"/>
</dbReference>
<accession>A0AB35PKK9</accession>
<name>A0AB35PKK9_BACTU</name>
<dbReference type="Gene3D" id="3.40.50.300">
    <property type="entry name" value="P-loop containing nucleotide triphosphate hydrolases"/>
    <property type="match status" value="1"/>
</dbReference>
<dbReference type="InterPro" id="IPR014017">
    <property type="entry name" value="DNA_helicase_UvrD-like_C"/>
</dbReference>
<sequence length="170" mass="18880">LDQQEEESGGKDAITLMTLHAAKGLEFPVVFLMGLEEGVFPHSRSLMEEAEMEEERRLAYVGITRAEQELYLTNAKMRTLFGRTNMNPESRFIAEIPDDLLENLNEKKETRAPSARKMQPRRGPVSRPVSYASKTGGDTLNWAVGDKAGHKKWGTGTVVSVKGEGEGTEL</sequence>
<dbReference type="AlphaFoldDB" id="A0AB35PKK9"/>
<dbReference type="CDD" id="cd18807">
    <property type="entry name" value="SF1_C_UvrD"/>
    <property type="match status" value="1"/>
</dbReference>
<dbReference type="InterPro" id="IPR027417">
    <property type="entry name" value="P-loop_NTPase"/>
</dbReference>
<reference evidence="7" key="1">
    <citation type="submission" date="2019-07" db="EMBL/GenBank/DDBJ databases">
        <title>Phylogenomic Reclassification of ATCC Bacillus Strains and Various Taxa within the Genus Bacillus.</title>
        <authorList>
            <person name="Riojas M.A."/>
            <person name="Frank A.M."/>
            <person name="Fenn S.L."/>
            <person name="King S.P."/>
            <person name="Brower S.M."/>
            <person name="Hazbon M.H."/>
        </authorList>
    </citation>
    <scope>NUCLEOTIDE SEQUENCE</scope>
    <source>
        <strain evidence="7">ATCC 35646</strain>
    </source>
</reference>
<keyword evidence="1" id="KW-0547">Nucleotide-binding</keyword>
<keyword evidence="4" id="KW-0067">ATP-binding</keyword>
<dbReference type="GO" id="GO:0005829">
    <property type="term" value="C:cytosol"/>
    <property type="evidence" value="ECO:0007669"/>
    <property type="project" value="TreeGrafter"/>
</dbReference>
<feature type="region of interest" description="Disordered" evidence="5">
    <location>
        <begin position="108"/>
        <end position="146"/>
    </location>
</feature>
<dbReference type="EMBL" id="VKQN01000200">
    <property type="protein sequence ID" value="MDR4181141.1"/>
    <property type="molecule type" value="Genomic_DNA"/>
</dbReference>
<evidence type="ECO:0000256" key="1">
    <source>
        <dbReference type="ARBA" id="ARBA00022741"/>
    </source>
</evidence>
<organism evidence="7 8">
    <name type="scientific">Bacillus thuringiensis</name>
    <dbReference type="NCBI Taxonomy" id="1428"/>
    <lineage>
        <taxon>Bacteria</taxon>
        <taxon>Bacillati</taxon>
        <taxon>Bacillota</taxon>
        <taxon>Bacilli</taxon>
        <taxon>Bacillales</taxon>
        <taxon>Bacillaceae</taxon>
        <taxon>Bacillus</taxon>
        <taxon>Bacillus cereus group</taxon>
    </lineage>
</organism>
<dbReference type="Pfam" id="PF13361">
    <property type="entry name" value="UvrD_C"/>
    <property type="match status" value="1"/>
</dbReference>
<comment type="caution">
    <text evidence="7">The sequence shown here is derived from an EMBL/GenBank/DDBJ whole genome shotgun (WGS) entry which is preliminary data.</text>
</comment>
<evidence type="ECO:0000313" key="7">
    <source>
        <dbReference type="EMBL" id="MDR4181141.1"/>
    </source>
</evidence>
<dbReference type="GO" id="GO:0043138">
    <property type="term" value="F:3'-5' DNA helicase activity"/>
    <property type="evidence" value="ECO:0007669"/>
    <property type="project" value="TreeGrafter"/>
</dbReference>
<dbReference type="PANTHER" id="PTHR11070">
    <property type="entry name" value="UVRD / RECB / PCRA DNA HELICASE FAMILY MEMBER"/>
    <property type="match status" value="1"/>
</dbReference>
<feature type="non-terminal residue" evidence="7">
    <location>
        <position position="1"/>
    </location>
</feature>
<evidence type="ECO:0000256" key="3">
    <source>
        <dbReference type="ARBA" id="ARBA00022806"/>
    </source>
</evidence>
<dbReference type="PANTHER" id="PTHR11070:SF2">
    <property type="entry name" value="ATP-DEPENDENT DNA HELICASE SRS2"/>
    <property type="match status" value="1"/>
</dbReference>
<evidence type="ECO:0000256" key="2">
    <source>
        <dbReference type="ARBA" id="ARBA00022801"/>
    </source>
</evidence>
<dbReference type="GO" id="GO:0016787">
    <property type="term" value="F:hydrolase activity"/>
    <property type="evidence" value="ECO:0007669"/>
    <property type="project" value="UniProtKB-KW"/>
</dbReference>
<protein>
    <submittedName>
        <fullName evidence="7">ATP-dependent DNA helicase PcrA</fullName>
    </submittedName>
</protein>
<dbReference type="RefSeq" id="WP_309414973.1">
    <property type="nucleotide sequence ID" value="NZ_VKQN01000200.1"/>
</dbReference>
<proteinExistence type="predicted"/>
<dbReference type="InterPro" id="IPR000212">
    <property type="entry name" value="DNA_helicase_UvrD/REP"/>
</dbReference>
<evidence type="ECO:0000256" key="4">
    <source>
        <dbReference type="ARBA" id="ARBA00022840"/>
    </source>
</evidence>
<evidence type="ECO:0000313" key="8">
    <source>
        <dbReference type="Proteomes" id="UP001181533"/>
    </source>
</evidence>
<keyword evidence="2" id="KW-0378">Hydrolase</keyword>
<feature type="non-terminal residue" evidence="7">
    <location>
        <position position="170"/>
    </location>
</feature>
<dbReference type="GO" id="GO:0005524">
    <property type="term" value="F:ATP binding"/>
    <property type="evidence" value="ECO:0007669"/>
    <property type="project" value="UniProtKB-KW"/>
</dbReference>
<dbReference type="SUPFAM" id="SSF52540">
    <property type="entry name" value="P-loop containing nucleoside triphosphate hydrolases"/>
    <property type="match status" value="1"/>
</dbReference>
<evidence type="ECO:0000256" key="5">
    <source>
        <dbReference type="SAM" id="MobiDB-lite"/>
    </source>
</evidence>
<dbReference type="GO" id="GO:0033202">
    <property type="term" value="C:DNA helicase complex"/>
    <property type="evidence" value="ECO:0007669"/>
    <property type="project" value="TreeGrafter"/>
</dbReference>
<evidence type="ECO:0000259" key="6">
    <source>
        <dbReference type="Pfam" id="PF13361"/>
    </source>
</evidence>